<protein>
    <submittedName>
        <fullName evidence="1">Uncharacterized protein</fullName>
    </submittedName>
</protein>
<name>A0A0L0UWJ4_9BASI</name>
<evidence type="ECO:0000313" key="2">
    <source>
        <dbReference type="Proteomes" id="UP000054564"/>
    </source>
</evidence>
<proteinExistence type="predicted"/>
<sequence length="529" mass="59402">MKNRLIRLLQKQSSLIKNNELIKNSINALKDNNSSRISVIGNQENLTKLIQTLNLKDKIKPFQLTRDIPAEALQADLLIIKTEEKQQQLPLHRIHQPVILLVDHAKIHADTPKTNITTLVIDSEHAANAIHEYEHGSGGSHALDQINQSGLTELKKQITKNLENHPNNRMLAALSVSDHFLSLSVDQLLSLTNQLQLASERLSYYKSKFDTLKKSGASLGQEDASPSIDLSQFPGFFQVFPFGTGSVGCKIWKIIQDTSLSKIEQNIIYGAVKMDSLNERVEDLVHQIINDRTLKTNDLITEVEKNNILRNRVYMKNKGYETIEAIRIYESRKGQLSMDGGLVDILQNKASEILLNQSVITITLSGLSLLLSSSIESLAIPGFVLVSSVWFYQNNWRKYCRLSIRDFERWKSNLYLDLITHHHHKINQIFKLSTQAPSPSPNLIGSDNHNIGSKKLEGEEGEQTDLWTSIHSKITDKLSIESSDDDHHTGLTKTKVPIATVLDQIRAEISDIKDLLGKQVPHSSSSGSS</sequence>
<dbReference type="Proteomes" id="UP000054564">
    <property type="component" value="Unassembled WGS sequence"/>
</dbReference>
<accession>A0A0L0UWJ4</accession>
<evidence type="ECO:0000313" key="1">
    <source>
        <dbReference type="EMBL" id="KNE91311.1"/>
    </source>
</evidence>
<keyword evidence="2" id="KW-1185">Reference proteome</keyword>
<organism evidence="1 2">
    <name type="scientific">Puccinia striiformis f. sp. tritici PST-78</name>
    <dbReference type="NCBI Taxonomy" id="1165861"/>
    <lineage>
        <taxon>Eukaryota</taxon>
        <taxon>Fungi</taxon>
        <taxon>Dikarya</taxon>
        <taxon>Basidiomycota</taxon>
        <taxon>Pucciniomycotina</taxon>
        <taxon>Pucciniomycetes</taxon>
        <taxon>Pucciniales</taxon>
        <taxon>Pucciniaceae</taxon>
        <taxon>Puccinia</taxon>
    </lineage>
</organism>
<reference evidence="2" key="1">
    <citation type="submission" date="2014-03" db="EMBL/GenBank/DDBJ databases">
        <title>The Genome Sequence of Puccinia striiformis f. sp. tritici PST-78.</title>
        <authorList>
            <consortium name="The Broad Institute Genome Sequencing Platform"/>
            <person name="Cuomo C."/>
            <person name="Hulbert S."/>
            <person name="Chen X."/>
            <person name="Walker B."/>
            <person name="Young S.K."/>
            <person name="Zeng Q."/>
            <person name="Gargeya S."/>
            <person name="Fitzgerald M."/>
            <person name="Haas B."/>
            <person name="Abouelleil A."/>
            <person name="Alvarado L."/>
            <person name="Arachchi H.M."/>
            <person name="Berlin A.M."/>
            <person name="Chapman S.B."/>
            <person name="Goldberg J."/>
            <person name="Griggs A."/>
            <person name="Gujja S."/>
            <person name="Hansen M."/>
            <person name="Howarth C."/>
            <person name="Imamovic A."/>
            <person name="Larimer J."/>
            <person name="McCowan C."/>
            <person name="Montmayeur A."/>
            <person name="Murphy C."/>
            <person name="Neiman D."/>
            <person name="Pearson M."/>
            <person name="Priest M."/>
            <person name="Roberts A."/>
            <person name="Saif S."/>
            <person name="Shea T."/>
            <person name="Sisk P."/>
            <person name="Sykes S."/>
            <person name="Wortman J."/>
            <person name="Nusbaum C."/>
            <person name="Birren B."/>
        </authorList>
    </citation>
    <scope>NUCLEOTIDE SEQUENCE [LARGE SCALE GENOMIC DNA]</scope>
    <source>
        <strain evidence="2">race PST-78</strain>
    </source>
</reference>
<comment type="caution">
    <text evidence="1">The sequence shown here is derived from an EMBL/GenBank/DDBJ whole genome shotgun (WGS) entry which is preliminary data.</text>
</comment>
<dbReference type="AlphaFoldDB" id="A0A0L0UWJ4"/>
<gene>
    <name evidence="1" type="ORF">PSTG_15242</name>
</gene>
<dbReference type="EMBL" id="AJIL01000209">
    <property type="protein sequence ID" value="KNE91311.1"/>
    <property type="molecule type" value="Genomic_DNA"/>
</dbReference>